<dbReference type="GeneID" id="78122110"/>
<evidence type="ECO:0000313" key="2">
    <source>
        <dbReference type="EMBL" id="RRR17451.1"/>
    </source>
</evidence>
<dbReference type="Pfam" id="PF11716">
    <property type="entry name" value="MDMPI_N"/>
    <property type="match status" value="1"/>
</dbReference>
<keyword evidence="3" id="KW-1185">Reference proteome</keyword>
<feature type="domain" description="Mycothiol-dependent maleylpyruvate isomerase metal-binding" evidence="1">
    <location>
        <begin position="7"/>
        <end position="134"/>
    </location>
</feature>
<dbReference type="GO" id="GO:0005886">
    <property type="term" value="C:plasma membrane"/>
    <property type="evidence" value="ECO:0007669"/>
    <property type="project" value="TreeGrafter"/>
</dbReference>
<dbReference type="InterPro" id="IPR024344">
    <property type="entry name" value="MDMPI_metal-binding"/>
</dbReference>
<dbReference type="PANTHER" id="PTHR40758:SF1">
    <property type="entry name" value="CONSERVED PROTEIN"/>
    <property type="match status" value="1"/>
</dbReference>
<dbReference type="EMBL" id="QOCI01000013">
    <property type="protein sequence ID" value="RRR17451.1"/>
    <property type="molecule type" value="Genomic_DNA"/>
</dbReference>
<protein>
    <recommendedName>
        <fullName evidence="1">Mycothiol-dependent maleylpyruvate isomerase metal-binding domain-containing protein</fullName>
    </recommendedName>
</protein>
<accession>A0A3R8RN35</accession>
<dbReference type="InterPro" id="IPR017517">
    <property type="entry name" value="Maleyloyr_isom"/>
</dbReference>
<dbReference type="Gene3D" id="1.20.120.450">
    <property type="entry name" value="dinb family like domain"/>
    <property type="match status" value="1"/>
</dbReference>
<gene>
    <name evidence="2" type="ORF">DS079_13900</name>
</gene>
<dbReference type="NCBIfam" id="TIGR03083">
    <property type="entry name" value="maleylpyruvate isomerase family mycothiol-dependent enzyme"/>
    <property type="match status" value="1"/>
</dbReference>
<name>A0A3R8RN35_9MICO</name>
<organism evidence="2 3">
    <name type="scientific">Brachybacterium paraconglomeratum</name>
    <dbReference type="NCBI Taxonomy" id="173362"/>
    <lineage>
        <taxon>Bacteria</taxon>
        <taxon>Bacillati</taxon>
        <taxon>Actinomycetota</taxon>
        <taxon>Actinomycetes</taxon>
        <taxon>Micrococcales</taxon>
        <taxon>Dermabacteraceae</taxon>
        <taxon>Brachybacterium</taxon>
    </lineage>
</organism>
<sequence>MSIDAVAHIREETERSVAALTSVDPEQSVPTCPDWTADDLLWHLAEVHEFWAAILESGATDEEQVMAIEEGKDARPAERDALLARRASATEALLSQLVARADDEPAWFWYSAVQGVGITRRMQTHEATIHRVDAELTAGRSVTPIPRQIAADGLAHVLEVMWPAGFEWIPDWAETRPVAVVEIAPEGGTARMLEISRWSGTRPRDGKEFDAPVGRLLSEGQAPGDLPRARAAGTAQALDLWAWGREQALAHLEGEEQRVAVQGDSAGIAQLASLIAEGHD</sequence>
<dbReference type="SUPFAM" id="SSF109854">
    <property type="entry name" value="DinB/YfiT-like putative metalloenzymes"/>
    <property type="match status" value="1"/>
</dbReference>
<dbReference type="PANTHER" id="PTHR40758">
    <property type="entry name" value="CONSERVED PROTEIN"/>
    <property type="match status" value="1"/>
</dbReference>
<dbReference type="GO" id="GO:0046872">
    <property type="term" value="F:metal ion binding"/>
    <property type="evidence" value="ECO:0007669"/>
    <property type="project" value="InterPro"/>
</dbReference>
<reference evidence="2 3" key="1">
    <citation type="submission" date="2018-07" db="EMBL/GenBank/DDBJ databases">
        <title>Brachybacteriurn paraconglorneratum KCTC 9916.</title>
        <authorList>
            <person name="Li Y."/>
        </authorList>
    </citation>
    <scope>NUCLEOTIDE SEQUENCE [LARGE SCALE GENOMIC DNA]</scope>
    <source>
        <strain evidence="2 3">KCTC 9916</strain>
    </source>
</reference>
<dbReference type="RefSeq" id="WP_126988452.1">
    <property type="nucleotide sequence ID" value="NZ_ML133860.1"/>
</dbReference>
<dbReference type="AlphaFoldDB" id="A0A3R8RN35"/>
<evidence type="ECO:0000259" key="1">
    <source>
        <dbReference type="Pfam" id="PF11716"/>
    </source>
</evidence>
<dbReference type="InterPro" id="IPR034660">
    <property type="entry name" value="DinB/YfiT-like"/>
</dbReference>
<proteinExistence type="predicted"/>
<comment type="caution">
    <text evidence="2">The sequence shown here is derived from an EMBL/GenBank/DDBJ whole genome shotgun (WGS) entry which is preliminary data.</text>
</comment>
<dbReference type="Proteomes" id="UP000274327">
    <property type="component" value="Unassembled WGS sequence"/>
</dbReference>
<evidence type="ECO:0000313" key="3">
    <source>
        <dbReference type="Proteomes" id="UP000274327"/>
    </source>
</evidence>